<sequence>MSSLYVDIDCDRIIQNALDISPETADTHRTQIDLEIAELKSRLRYLHTARNALAPVSRLPSEILAKIFHLLRVDEYGEVVPKEILPISWVSHHWREVVLADATLWDHIDNSNYRWAIWCFIRSKQVPLFVQLSSQVTTILSAETMSRLYRELPHVHSLKLGEWDTRPGTLREEYPIADETEFQSPELEHSGNTLTVLQTLHLTGYIADSFNSYAMPHLADLKLQDCRFNWAEFLVPSLKTLFIQDPQLTVHADDLLRLLSKMPLLEEITLNGVLSGVRAPDHEMGGDPLRVQVSCPNLISFKISDYLSACVADLVNNITTPLRASLCMTTYLSEERIEDLLRPLFQVVHKRFSEAPLSLDTVAISRSDAGGLSFGFGQRNSGRVLGDTIIQAITPFGPTYTFGIVLQLFHQLHLGHVQWLQISGYWELIRREPGFTEFMGFLGTMPNVQELLLEHYIGVEFLEYLAYSPFTALPSNLKAITCSRISSSYMSRPLAESRVETLLLARRNGSVKMILRDVLANSVLERFRSLGKVFDEIYCDEARFLFFPDEDLSYAR</sequence>
<name>A0ACD3AMB1_9AGAR</name>
<keyword evidence="2" id="KW-1185">Reference proteome</keyword>
<accession>A0ACD3AMB1</accession>
<gene>
    <name evidence="1" type="ORF">BDN72DRAFT_899620</name>
</gene>
<proteinExistence type="predicted"/>
<dbReference type="EMBL" id="ML208397">
    <property type="protein sequence ID" value="TFK66676.1"/>
    <property type="molecule type" value="Genomic_DNA"/>
</dbReference>
<protein>
    <submittedName>
        <fullName evidence="1">Uncharacterized protein</fullName>
    </submittedName>
</protein>
<evidence type="ECO:0000313" key="2">
    <source>
        <dbReference type="Proteomes" id="UP000308600"/>
    </source>
</evidence>
<dbReference type="Proteomes" id="UP000308600">
    <property type="component" value="Unassembled WGS sequence"/>
</dbReference>
<evidence type="ECO:0000313" key="1">
    <source>
        <dbReference type="EMBL" id="TFK66676.1"/>
    </source>
</evidence>
<reference evidence="1 2" key="1">
    <citation type="journal article" date="2019" name="Nat. Ecol. Evol.">
        <title>Megaphylogeny resolves global patterns of mushroom evolution.</title>
        <authorList>
            <person name="Varga T."/>
            <person name="Krizsan K."/>
            <person name="Foldi C."/>
            <person name="Dima B."/>
            <person name="Sanchez-Garcia M."/>
            <person name="Sanchez-Ramirez S."/>
            <person name="Szollosi G.J."/>
            <person name="Szarkandi J.G."/>
            <person name="Papp V."/>
            <person name="Albert L."/>
            <person name="Andreopoulos W."/>
            <person name="Angelini C."/>
            <person name="Antonin V."/>
            <person name="Barry K.W."/>
            <person name="Bougher N.L."/>
            <person name="Buchanan P."/>
            <person name="Buyck B."/>
            <person name="Bense V."/>
            <person name="Catcheside P."/>
            <person name="Chovatia M."/>
            <person name="Cooper J."/>
            <person name="Damon W."/>
            <person name="Desjardin D."/>
            <person name="Finy P."/>
            <person name="Geml J."/>
            <person name="Haridas S."/>
            <person name="Hughes K."/>
            <person name="Justo A."/>
            <person name="Karasinski D."/>
            <person name="Kautmanova I."/>
            <person name="Kiss B."/>
            <person name="Kocsube S."/>
            <person name="Kotiranta H."/>
            <person name="LaButti K.M."/>
            <person name="Lechner B.E."/>
            <person name="Liimatainen K."/>
            <person name="Lipzen A."/>
            <person name="Lukacs Z."/>
            <person name="Mihaltcheva S."/>
            <person name="Morgado L.N."/>
            <person name="Niskanen T."/>
            <person name="Noordeloos M.E."/>
            <person name="Ohm R.A."/>
            <person name="Ortiz-Santana B."/>
            <person name="Ovrebo C."/>
            <person name="Racz N."/>
            <person name="Riley R."/>
            <person name="Savchenko A."/>
            <person name="Shiryaev A."/>
            <person name="Soop K."/>
            <person name="Spirin V."/>
            <person name="Szebenyi C."/>
            <person name="Tomsovsky M."/>
            <person name="Tulloss R.E."/>
            <person name="Uehling J."/>
            <person name="Grigoriev I.V."/>
            <person name="Vagvolgyi C."/>
            <person name="Papp T."/>
            <person name="Martin F.M."/>
            <person name="Miettinen O."/>
            <person name="Hibbett D.S."/>
            <person name="Nagy L.G."/>
        </authorList>
    </citation>
    <scope>NUCLEOTIDE SEQUENCE [LARGE SCALE GENOMIC DNA]</scope>
    <source>
        <strain evidence="1 2">NL-1719</strain>
    </source>
</reference>
<organism evidence="1 2">
    <name type="scientific">Pluteus cervinus</name>
    <dbReference type="NCBI Taxonomy" id="181527"/>
    <lineage>
        <taxon>Eukaryota</taxon>
        <taxon>Fungi</taxon>
        <taxon>Dikarya</taxon>
        <taxon>Basidiomycota</taxon>
        <taxon>Agaricomycotina</taxon>
        <taxon>Agaricomycetes</taxon>
        <taxon>Agaricomycetidae</taxon>
        <taxon>Agaricales</taxon>
        <taxon>Pluteineae</taxon>
        <taxon>Pluteaceae</taxon>
        <taxon>Pluteus</taxon>
    </lineage>
</organism>